<feature type="transmembrane region" description="Helical" evidence="1">
    <location>
        <begin position="146"/>
        <end position="167"/>
    </location>
</feature>
<sequence length="224" mass="23242">MPSRWTLLFSGLAVAAVLWAALDPARGGLATLLAAFALVAGGFAWLEGGTDSARDLTLVATLGGLAAAGRVLFAPIPNVQPVTVIVAAAGVALGPRRGFAVGALAAIASNMFLGQGPHTPWQMLAWGGCGVLAGLAAPLLRRRLPFAAFCTVLGFAFGLVMDMWLWFGFYPHTWAALATVLAAGVAFNVAHAAGNLVLALVAGPELRRVLDRYARRARTEVVWA</sequence>
<evidence type="ECO:0000256" key="1">
    <source>
        <dbReference type="SAM" id="Phobius"/>
    </source>
</evidence>
<dbReference type="Pfam" id="PF20221">
    <property type="entry name" value="DUF6580"/>
    <property type="match status" value="1"/>
</dbReference>
<feature type="transmembrane region" description="Helical" evidence="1">
    <location>
        <begin position="58"/>
        <end position="76"/>
    </location>
</feature>
<evidence type="ECO:0000313" key="2">
    <source>
        <dbReference type="EMBL" id="RDI73493.1"/>
    </source>
</evidence>
<dbReference type="InterPro" id="IPR046487">
    <property type="entry name" value="DUF6580"/>
</dbReference>
<gene>
    <name evidence="2" type="ORF">Gocc_2849</name>
</gene>
<keyword evidence="3" id="KW-1185">Reference proteome</keyword>
<keyword evidence="1" id="KW-0812">Transmembrane</keyword>
<dbReference type="OrthoDB" id="5198189at2"/>
<keyword evidence="1" id="KW-1133">Transmembrane helix</keyword>
<protein>
    <submittedName>
        <fullName evidence="2">ECF-type riboflavin transporter, S component</fullName>
    </submittedName>
</protein>
<accession>A0A7M2YTS8</accession>
<dbReference type="EMBL" id="QQZY01000009">
    <property type="protein sequence ID" value="RDI73493.1"/>
    <property type="molecule type" value="Genomic_DNA"/>
</dbReference>
<organism evidence="2 3">
    <name type="scientific">Gaiella occulta</name>
    <dbReference type="NCBI Taxonomy" id="1002870"/>
    <lineage>
        <taxon>Bacteria</taxon>
        <taxon>Bacillati</taxon>
        <taxon>Actinomycetota</taxon>
        <taxon>Thermoleophilia</taxon>
        <taxon>Gaiellales</taxon>
        <taxon>Gaiellaceae</taxon>
        <taxon>Gaiella</taxon>
    </lineage>
</organism>
<reference evidence="2 3" key="1">
    <citation type="submission" date="2018-07" db="EMBL/GenBank/DDBJ databases">
        <title>High-quality-draft genome sequence of Gaiella occulta.</title>
        <authorList>
            <person name="Severino R."/>
            <person name="Froufe H.J.C."/>
            <person name="Rainey F.A."/>
            <person name="Barroso C."/>
            <person name="Albuquerque L."/>
            <person name="Lobo-Da-Cunha A."/>
            <person name="Da Costa M.S."/>
            <person name="Egas C."/>
        </authorList>
    </citation>
    <scope>NUCLEOTIDE SEQUENCE [LARGE SCALE GENOMIC DNA]</scope>
    <source>
        <strain evidence="2 3">F2-233</strain>
    </source>
</reference>
<dbReference type="Proteomes" id="UP000254134">
    <property type="component" value="Unassembled WGS sequence"/>
</dbReference>
<dbReference type="AlphaFoldDB" id="A0A7M2YTS8"/>
<reference evidence="3" key="2">
    <citation type="journal article" date="2019" name="MicrobiologyOpen">
        <title>High-quality draft genome sequence of Gaiella occulta isolated from a 150 meter deep mineral water borehole and comparison with the genome sequences of other deep-branching lineages of the phylum Actinobacteria.</title>
        <authorList>
            <person name="Severino R."/>
            <person name="Froufe H.J.C."/>
            <person name="Barroso C."/>
            <person name="Albuquerque L."/>
            <person name="Lobo-da-Cunha A."/>
            <person name="da Costa M.S."/>
            <person name="Egas C."/>
        </authorList>
    </citation>
    <scope>NUCLEOTIDE SEQUENCE [LARGE SCALE GENOMIC DNA]</scope>
    <source>
        <strain evidence="3">F2-233</strain>
    </source>
</reference>
<feature type="transmembrane region" description="Helical" evidence="1">
    <location>
        <begin position="121"/>
        <end position="139"/>
    </location>
</feature>
<feature type="transmembrane region" description="Helical" evidence="1">
    <location>
        <begin position="173"/>
        <end position="202"/>
    </location>
</feature>
<feature type="transmembrane region" description="Helical" evidence="1">
    <location>
        <begin position="30"/>
        <end position="46"/>
    </location>
</feature>
<dbReference type="RefSeq" id="WP_147281324.1">
    <property type="nucleotide sequence ID" value="NZ_QQZY01000009.1"/>
</dbReference>
<evidence type="ECO:0000313" key="3">
    <source>
        <dbReference type="Proteomes" id="UP000254134"/>
    </source>
</evidence>
<dbReference type="Gene3D" id="1.10.1760.20">
    <property type="match status" value="1"/>
</dbReference>
<keyword evidence="1" id="KW-0472">Membrane</keyword>
<proteinExistence type="predicted"/>
<name>A0A7M2YTS8_9ACTN</name>
<comment type="caution">
    <text evidence="2">The sequence shown here is derived from an EMBL/GenBank/DDBJ whole genome shotgun (WGS) entry which is preliminary data.</text>
</comment>